<evidence type="ECO:0000313" key="3">
    <source>
        <dbReference type="Proteomes" id="UP001500200"/>
    </source>
</evidence>
<dbReference type="InterPro" id="IPR003477">
    <property type="entry name" value="PemK-like"/>
</dbReference>
<proteinExistence type="predicted"/>
<protein>
    <recommendedName>
        <fullName evidence="4">PemK-like, MazF-like toxin of type II toxin-antitoxin system</fullName>
    </recommendedName>
</protein>
<dbReference type="Pfam" id="PF02452">
    <property type="entry name" value="PemK_toxin"/>
    <property type="match status" value="1"/>
</dbReference>
<organism evidence="2 3">
    <name type="scientific">Arthrobacter gyeryongensis</name>
    <dbReference type="NCBI Taxonomy" id="1650592"/>
    <lineage>
        <taxon>Bacteria</taxon>
        <taxon>Bacillati</taxon>
        <taxon>Actinomycetota</taxon>
        <taxon>Actinomycetes</taxon>
        <taxon>Micrococcales</taxon>
        <taxon>Micrococcaceae</taxon>
        <taxon>Arthrobacter</taxon>
    </lineage>
</organism>
<dbReference type="Proteomes" id="UP001500200">
    <property type="component" value="Unassembled WGS sequence"/>
</dbReference>
<keyword evidence="3" id="KW-1185">Reference proteome</keyword>
<sequence length="207" mass="22532">MNPAPVVHWHGKGKYGGSMAADTHLLGRLLKGSLGYLRRIIGPPAGAPPRRSPKGGAAAKSNRTRNASTDVGQLSRPYPGDFRGAVSPRYSPNPDGKPDPGEIVWSWVPYEEDYSQGKDRPVLLIGHDGAWLLGLMLTSKDHDNGRRSDGYVDIGTGSWDPQGRPSEVKVDRVVRVNPADVRREGAVLDKRTFQLVARRLNGQHDSA</sequence>
<evidence type="ECO:0000256" key="1">
    <source>
        <dbReference type="SAM" id="MobiDB-lite"/>
    </source>
</evidence>
<reference evidence="3" key="1">
    <citation type="journal article" date="2019" name="Int. J. Syst. Evol. Microbiol.">
        <title>The Global Catalogue of Microorganisms (GCM) 10K type strain sequencing project: providing services to taxonomists for standard genome sequencing and annotation.</title>
        <authorList>
            <consortium name="The Broad Institute Genomics Platform"/>
            <consortium name="The Broad Institute Genome Sequencing Center for Infectious Disease"/>
            <person name="Wu L."/>
            <person name="Ma J."/>
        </authorList>
    </citation>
    <scope>NUCLEOTIDE SEQUENCE [LARGE SCALE GENOMIC DNA]</scope>
    <source>
        <strain evidence="3">JCM 18514</strain>
    </source>
</reference>
<accession>A0ABP9RZ48</accession>
<name>A0ABP9RZ48_9MICC</name>
<dbReference type="SUPFAM" id="SSF50118">
    <property type="entry name" value="Cell growth inhibitor/plasmid maintenance toxic component"/>
    <property type="match status" value="1"/>
</dbReference>
<gene>
    <name evidence="2" type="ORF">GCM10023346_03800</name>
</gene>
<dbReference type="EMBL" id="BAABKK010000003">
    <property type="protein sequence ID" value="GAA5189389.1"/>
    <property type="molecule type" value="Genomic_DNA"/>
</dbReference>
<comment type="caution">
    <text evidence="2">The sequence shown here is derived from an EMBL/GenBank/DDBJ whole genome shotgun (WGS) entry which is preliminary data.</text>
</comment>
<evidence type="ECO:0000313" key="2">
    <source>
        <dbReference type="EMBL" id="GAA5189389.1"/>
    </source>
</evidence>
<evidence type="ECO:0008006" key="4">
    <source>
        <dbReference type="Google" id="ProtNLM"/>
    </source>
</evidence>
<feature type="region of interest" description="Disordered" evidence="1">
    <location>
        <begin position="41"/>
        <end position="98"/>
    </location>
</feature>